<reference evidence="3" key="2">
    <citation type="submission" date="2013-12" db="EMBL/GenBank/DDBJ databases">
        <authorList>
            <person name="Yu Y."/>
            <person name="Lee S."/>
            <person name="de Baynast K."/>
            <person name="Wissotski M."/>
            <person name="Liu L."/>
            <person name="Talag J."/>
            <person name="Goicoechea J."/>
            <person name="Angelova A."/>
            <person name="Jetty R."/>
            <person name="Kudrna D."/>
            <person name="Golser W."/>
            <person name="Rivera L."/>
            <person name="Zhang J."/>
            <person name="Wing R."/>
        </authorList>
    </citation>
    <scope>NUCLEOTIDE SEQUENCE</scope>
</reference>
<organism evidence="2 3">
    <name type="scientific">Leersia perrieri</name>
    <dbReference type="NCBI Taxonomy" id="77586"/>
    <lineage>
        <taxon>Eukaryota</taxon>
        <taxon>Viridiplantae</taxon>
        <taxon>Streptophyta</taxon>
        <taxon>Embryophyta</taxon>
        <taxon>Tracheophyta</taxon>
        <taxon>Spermatophyta</taxon>
        <taxon>Magnoliopsida</taxon>
        <taxon>Liliopsida</taxon>
        <taxon>Poales</taxon>
        <taxon>Poaceae</taxon>
        <taxon>BOP clade</taxon>
        <taxon>Oryzoideae</taxon>
        <taxon>Oryzeae</taxon>
        <taxon>Oryzinae</taxon>
        <taxon>Leersia</taxon>
    </lineage>
</organism>
<reference evidence="2" key="3">
    <citation type="submission" date="2015-04" db="UniProtKB">
        <authorList>
            <consortium name="EnsemblPlants"/>
        </authorList>
    </citation>
    <scope>IDENTIFICATION</scope>
</reference>
<dbReference type="HOGENOM" id="CLU_388518_0_0_1"/>
<name>A0A0D9VQE7_9ORYZ</name>
<sequence length="711" mass="77605">MKIVVTGATGYLGSRLCCALADAGHAVRAFSLRAAGGGDRDDGVLPASVEMAYGDVADAESLAVALDGCDAVFHVAAAVQAWLPDPSVFITINVGGLENVLTVARRTPTIKKIIYTSSYFAIGPTDGYVADERQENQRKTFCTEYEKSKFLADQIALQAAAEGMPITIVYPGFMYGPGRLTGGNLVSRILIERFNGRLPGYIGHGHDRESFCHVDGVVTGHVAAMEKGRTGERYLLTGENKSLVQIFDMAARITKTKAPKFHVPLWLLEIYGWISVLVSRITGKLPFISYPGVRVLKHQWAYSCEKAKRELGYNPRNLTEGLSETLLNTAQSGSRSPEPWCFVVKSRVRTHEDNSIAWFIEWLLSGGGGGMRVVVTGATGYLGGRLCAALAGAGHAVRAFARRSSDASGLPSSVELAYGDVTDEASLAAAFDGCDAVFHVAAAVEPWLPDPSVFTTVNVGGLKNVLEAAKRTPTVKKIIYTSSFFAIGPTDGYVADETQKHQEKTFCTEYEKSKVLADRIALQAAAEGVPITIVYPGVIYGPGKLTTGNLVSRIVREFLTHGYLIERFNGRLPGYIGDGYDRESFCHVNDVVNGHIAALEKGRVGERYLLTGENLSFKHIFNMAANITNTKAPLFHVPLWLIEVYGWISVFVSHITGKLPFISYPTVHVLRHQWAYSCDKAKRELGYSPRNLTEGLSEMLLWLKDEKLIKF</sequence>
<dbReference type="AlphaFoldDB" id="A0A0D9VQE7"/>
<dbReference type="FunFam" id="3.40.50.720:FF:000425">
    <property type="entry name" value="NAD(P)-binding Rossmann-fold superfamily protein"/>
    <property type="match status" value="2"/>
</dbReference>
<dbReference type="InterPro" id="IPR051783">
    <property type="entry name" value="NAD(P)-dependent_oxidoreduct"/>
</dbReference>
<dbReference type="EnsemblPlants" id="LPERR03G05590.1">
    <property type="protein sequence ID" value="LPERR03G05590.1"/>
    <property type="gene ID" value="LPERR03G05590"/>
</dbReference>
<dbReference type="Gene3D" id="3.40.50.720">
    <property type="entry name" value="NAD(P)-binding Rossmann-like Domain"/>
    <property type="match status" value="2"/>
</dbReference>
<protein>
    <recommendedName>
        <fullName evidence="1">NAD-dependent epimerase/dehydratase domain-containing protein</fullName>
    </recommendedName>
</protein>
<evidence type="ECO:0000313" key="3">
    <source>
        <dbReference type="Proteomes" id="UP000032180"/>
    </source>
</evidence>
<dbReference type="PANTHER" id="PTHR48079">
    <property type="entry name" value="PROTEIN YEEZ"/>
    <property type="match status" value="1"/>
</dbReference>
<dbReference type="STRING" id="77586.A0A0D9VQE7"/>
<evidence type="ECO:0000259" key="1">
    <source>
        <dbReference type="Pfam" id="PF01370"/>
    </source>
</evidence>
<reference evidence="2 3" key="1">
    <citation type="submission" date="2012-08" db="EMBL/GenBank/DDBJ databases">
        <title>Oryza genome evolution.</title>
        <authorList>
            <person name="Wing R.A."/>
        </authorList>
    </citation>
    <scope>NUCLEOTIDE SEQUENCE</scope>
</reference>
<dbReference type="Proteomes" id="UP000032180">
    <property type="component" value="Chromosome 3"/>
</dbReference>
<dbReference type="SUPFAM" id="SSF51735">
    <property type="entry name" value="NAD(P)-binding Rossmann-fold domains"/>
    <property type="match status" value="2"/>
</dbReference>
<proteinExistence type="predicted"/>
<feature type="domain" description="NAD-dependent epimerase/dehydratase" evidence="1">
    <location>
        <begin position="3"/>
        <end position="234"/>
    </location>
</feature>
<evidence type="ECO:0000313" key="2">
    <source>
        <dbReference type="EnsemblPlants" id="LPERR03G05590.1"/>
    </source>
</evidence>
<dbReference type="eggNOG" id="KOG1502">
    <property type="taxonomic scope" value="Eukaryota"/>
</dbReference>
<dbReference type="Gramene" id="LPERR03G05590.1">
    <property type="protein sequence ID" value="LPERR03G05590.1"/>
    <property type="gene ID" value="LPERR03G05590"/>
</dbReference>
<dbReference type="InterPro" id="IPR001509">
    <property type="entry name" value="Epimerase_deHydtase"/>
</dbReference>
<accession>A0A0D9VQE7</accession>
<dbReference type="InterPro" id="IPR036291">
    <property type="entry name" value="NAD(P)-bd_dom_sf"/>
</dbReference>
<dbReference type="GO" id="GO:0004029">
    <property type="term" value="F:aldehyde dehydrogenase (NAD+) activity"/>
    <property type="evidence" value="ECO:0007669"/>
    <property type="project" value="TreeGrafter"/>
</dbReference>
<dbReference type="CDD" id="cd05228">
    <property type="entry name" value="AR_FR_like_1_SDR_e"/>
    <property type="match status" value="2"/>
</dbReference>
<dbReference type="Pfam" id="PF01370">
    <property type="entry name" value="Epimerase"/>
    <property type="match status" value="2"/>
</dbReference>
<keyword evidence="3" id="KW-1185">Reference proteome</keyword>
<feature type="domain" description="NAD-dependent epimerase/dehydratase" evidence="1">
    <location>
        <begin position="373"/>
        <end position="608"/>
    </location>
</feature>
<dbReference type="PANTHER" id="PTHR48079:SF6">
    <property type="entry name" value="NAD(P)-BINDING DOMAIN-CONTAINING PROTEIN-RELATED"/>
    <property type="match status" value="1"/>
</dbReference>
<dbReference type="GO" id="GO:0005737">
    <property type="term" value="C:cytoplasm"/>
    <property type="evidence" value="ECO:0007669"/>
    <property type="project" value="TreeGrafter"/>
</dbReference>